<evidence type="ECO:0000256" key="1">
    <source>
        <dbReference type="ARBA" id="ARBA00022741"/>
    </source>
</evidence>
<comment type="similarity">
    <text evidence="6">Belongs to the DEAD box helicase family.</text>
</comment>
<dbReference type="InterPro" id="IPR014001">
    <property type="entry name" value="Helicase_ATP-bd"/>
</dbReference>
<dbReference type="InterPro" id="IPR000629">
    <property type="entry name" value="RNA-helicase_DEAD-box_CS"/>
</dbReference>
<keyword evidence="11" id="KW-1185">Reference proteome</keyword>
<comment type="catalytic activity">
    <reaction evidence="7">
        <text>ATP + H2O = ADP + phosphate + H(+)</text>
        <dbReference type="Rhea" id="RHEA:13065"/>
        <dbReference type="ChEBI" id="CHEBI:15377"/>
        <dbReference type="ChEBI" id="CHEBI:15378"/>
        <dbReference type="ChEBI" id="CHEBI:30616"/>
        <dbReference type="ChEBI" id="CHEBI:43474"/>
        <dbReference type="ChEBI" id="CHEBI:456216"/>
        <dbReference type="EC" id="3.6.4.13"/>
    </reaction>
</comment>
<sequence>MSVHEEERFNKLPAQPIVRDLELPIPERTPTPEFQNDHDALPEWLSRPTVVPSDTTATFEYLGLPSEVCERLAKLTFVEALPVQQTLLPMLLQPGTPGSSYPPATEDIVPDVAVNAPTGSGKTIAYLLPIIEALRRSHAPGELSALIIVPTRELVQQVAAVAESLAKGSDICVGMSGSTGTFRDEQGKIINCGQRYDPAGYQQQIDDAVNGLVQHVPTYDSAVNVLVATPGRLLEHINNTPGFNLVRLTWLVIDEADKLLDNQYEGFLESLNVELERPRTTEEQDARECYLRQKGRWEEWRERKIRKIILSATMTKDISKLTTLKLRRPQMVVVRGTECEQQMIAGAELMKEDGVKQTVDGFELPRTLVEYSIPVGDGAEKPLIAFELLRTQILRESDSKEKSQTDTPTVLIFTSRNESATRLSHLLKGIQPSWSRYITTLVKTTKLRVTSKKSEPAIIVSTDRAARGLDNIAGRPITHVVQYDVPRSVESYVHRVGRTARAGRSGQAWTLVTRAEGKWFNETISGVKVTRISRRMLVEQVKMRMQEEHIRQRYEDVLEGMKEEVYGATK</sequence>
<evidence type="ECO:0000256" key="4">
    <source>
        <dbReference type="ARBA" id="ARBA00022840"/>
    </source>
</evidence>
<accession>N1PYI9</accession>
<evidence type="ECO:0000313" key="10">
    <source>
        <dbReference type="EMBL" id="EME47470.1"/>
    </source>
</evidence>
<dbReference type="GO" id="GO:0016787">
    <property type="term" value="F:hydrolase activity"/>
    <property type="evidence" value="ECO:0007669"/>
    <property type="project" value="UniProtKB-KW"/>
</dbReference>
<comment type="domain">
    <text evidence="7">The Q motif is unique to and characteristic of the DEAD box family of RNA helicases and controls ATP binding and hydrolysis.</text>
</comment>
<dbReference type="Proteomes" id="UP000016933">
    <property type="component" value="Unassembled WGS sequence"/>
</dbReference>
<evidence type="ECO:0000259" key="8">
    <source>
        <dbReference type="PROSITE" id="PS51192"/>
    </source>
</evidence>
<evidence type="ECO:0000256" key="3">
    <source>
        <dbReference type="ARBA" id="ARBA00022806"/>
    </source>
</evidence>
<dbReference type="OrthoDB" id="3370at2759"/>
<comment type="function">
    <text evidence="7">RNA helicase.</text>
</comment>
<feature type="domain" description="Helicase ATP-binding" evidence="8">
    <location>
        <begin position="103"/>
        <end position="332"/>
    </location>
</feature>
<protein>
    <recommendedName>
        <fullName evidence="7">ATP-dependent RNA helicase</fullName>
        <ecNumber evidence="7">3.6.4.13</ecNumber>
    </recommendedName>
</protein>
<keyword evidence="4 6" id="KW-0067">ATP-binding</keyword>
<evidence type="ECO:0000259" key="9">
    <source>
        <dbReference type="PROSITE" id="PS51194"/>
    </source>
</evidence>
<dbReference type="CDD" id="cd17956">
    <property type="entry name" value="DEADc_DDX51"/>
    <property type="match status" value="1"/>
</dbReference>
<keyword evidence="1 6" id="KW-0547">Nucleotide-binding</keyword>
<dbReference type="GO" id="GO:0005524">
    <property type="term" value="F:ATP binding"/>
    <property type="evidence" value="ECO:0007669"/>
    <property type="project" value="UniProtKB-UniRule"/>
</dbReference>
<keyword evidence="3 6" id="KW-0347">Helicase</keyword>
<evidence type="ECO:0000256" key="6">
    <source>
        <dbReference type="RuleBase" id="RU000492"/>
    </source>
</evidence>
<dbReference type="PROSITE" id="PS00039">
    <property type="entry name" value="DEAD_ATP_HELICASE"/>
    <property type="match status" value="1"/>
</dbReference>
<dbReference type="AlphaFoldDB" id="N1PYI9"/>
<name>N1PYI9_DOTSN</name>
<keyword evidence="2 6" id="KW-0378">Hydrolase</keyword>
<evidence type="ECO:0000256" key="2">
    <source>
        <dbReference type="ARBA" id="ARBA00022801"/>
    </source>
</evidence>
<dbReference type="PROSITE" id="PS51194">
    <property type="entry name" value="HELICASE_CTER"/>
    <property type="match status" value="1"/>
</dbReference>
<dbReference type="HOGENOM" id="CLU_003041_15_2_1"/>
<dbReference type="SMART" id="SM00490">
    <property type="entry name" value="HELICc"/>
    <property type="match status" value="1"/>
</dbReference>
<proteinExistence type="inferred from homology"/>
<dbReference type="SMART" id="SM00487">
    <property type="entry name" value="DEXDc"/>
    <property type="match status" value="1"/>
</dbReference>
<dbReference type="PANTHER" id="PTHR24031">
    <property type="entry name" value="RNA HELICASE"/>
    <property type="match status" value="1"/>
</dbReference>
<dbReference type="InterPro" id="IPR011545">
    <property type="entry name" value="DEAD/DEAH_box_helicase_dom"/>
</dbReference>
<keyword evidence="5 7" id="KW-0694">RNA-binding</keyword>
<dbReference type="eggNOG" id="KOG0350">
    <property type="taxonomic scope" value="Eukaryota"/>
</dbReference>
<dbReference type="STRING" id="675120.N1PYI9"/>
<dbReference type="GO" id="GO:0003724">
    <property type="term" value="F:RNA helicase activity"/>
    <property type="evidence" value="ECO:0007669"/>
    <property type="project" value="UniProtKB-EC"/>
</dbReference>
<dbReference type="InterPro" id="IPR001650">
    <property type="entry name" value="Helicase_C-like"/>
</dbReference>
<evidence type="ECO:0000256" key="5">
    <source>
        <dbReference type="ARBA" id="ARBA00022884"/>
    </source>
</evidence>
<feature type="domain" description="Helicase C-terminal" evidence="9">
    <location>
        <begin position="389"/>
        <end position="558"/>
    </location>
</feature>
<dbReference type="OMA" id="KRMKIRH"/>
<reference evidence="11" key="1">
    <citation type="journal article" date="2012" name="PLoS Genet.">
        <title>The genomes of the fungal plant pathogens Cladosporium fulvum and Dothistroma septosporum reveal adaptation to different hosts and lifestyles but also signatures of common ancestry.</title>
        <authorList>
            <person name="de Wit P.J.G.M."/>
            <person name="van der Burgt A."/>
            <person name="Oekmen B."/>
            <person name="Stergiopoulos I."/>
            <person name="Abd-Elsalam K.A."/>
            <person name="Aerts A.L."/>
            <person name="Bahkali A.H."/>
            <person name="Beenen H.G."/>
            <person name="Chettri P."/>
            <person name="Cox M.P."/>
            <person name="Datema E."/>
            <person name="de Vries R.P."/>
            <person name="Dhillon B."/>
            <person name="Ganley A.R."/>
            <person name="Griffiths S.A."/>
            <person name="Guo Y."/>
            <person name="Hamelin R.C."/>
            <person name="Henrissat B."/>
            <person name="Kabir M.S."/>
            <person name="Jashni M.K."/>
            <person name="Kema G."/>
            <person name="Klaubauf S."/>
            <person name="Lapidus A."/>
            <person name="Levasseur A."/>
            <person name="Lindquist E."/>
            <person name="Mehrabi R."/>
            <person name="Ohm R.A."/>
            <person name="Owen T.J."/>
            <person name="Salamov A."/>
            <person name="Schwelm A."/>
            <person name="Schijlen E."/>
            <person name="Sun H."/>
            <person name="van den Burg H.A."/>
            <person name="van Ham R.C.H.J."/>
            <person name="Zhang S."/>
            <person name="Goodwin S.B."/>
            <person name="Grigoriev I.V."/>
            <person name="Collemare J."/>
            <person name="Bradshaw R.E."/>
        </authorList>
    </citation>
    <scope>NUCLEOTIDE SEQUENCE [LARGE SCALE GENOMIC DNA]</scope>
    <source>
        <strain evidence="11">NZE10 / CBS 128990</strain>
    </source>
</reference>
<evidence type="ECO:0000256" key="7">
    <source>
        <dbReference type="RuleBase" id="RU365068"/>
    </source>
</evidence>
<dbReference type="PROSITE" id="PS51192">
    <property type="entry name" value="HELICASE_ATP_BIND_1"/>
    <property type="match status" value="1"/>
</dbReference>
<dbReference type="Gene3D" id="3.40.50.300">
    <property type="entry name" value="P-loop containing nucleotide triphosphate hydrolases"/>
    <property type="match status" value="2"/>
</dbReference>
<evidence type="ECO:0000313" key="11">
    <source>
        <dbReference type="Proteomes" id="UP000016933"/>
    </source>
</evidence>
<dbReference type="Pfam" id="PF00271">
    <property type="entry name" value="Helicase_C"/>
    <property type="match status" value="1"/>
</dbReference>
<dbReference type="InterPro" id="IPR027417">
    <property type="entry name" value="P-loop_NTPase"/>
</dbReference>
<dbReference type="EC" id="3.6.4.13" evidence="7"/>
<reference evidence="10 11" key="2">
    <citation type="journal article" date="2012" name="PLoS Pathog.">
        <title>Diverse lifestyles and strategies of plant pathogenesis encoded in the genomes of eighteen Dothideomycetes fungi.</title>
        <authorList>
            <person name="Ohm R.A."/>
            <person name="Feau N."/>
            <person name="Henrissat B."/>
            <person name="Schoch C.L."/>
            <person name="Horwitz B.A."/>
            <person name="Barry K.W."/>
            <person name="Condon B.J."/>
            <person name="Copeland A.C."/>
            <person name="Dhillon B."/>
            <person name="Glaser F."/>
            <person name="Hesse C.N."/>
            <person name="Kosti I."/>
            <person name="LaButti K."/>
            <person name="Lindquist E.A."/>
            <person name="Lucas S."/>
            <person name="Salamov A.A."/>
            <person name="Bradshaw R.E."/>
            <person name="Ciuffetti L."/>
            <person name="Hamelin R.C."/>
            <person name="Kema G.H.J."/>
            <person name="Lawrence C."/>
            <person name="Scott J.A."/>
            <person name="Spatafora J.W."/>
            <person name="Turgeon B.G."/>
            <person name="de Wit P.J.G.M."/>
            <person name="Zhong S."/>
            <person name="Goodwin S.B."/>
            <person name="Grigoriev I.V."/>
        </authorList>
    </citation>
    <scope>NUCLEOTIDE SEQUENCE [LARGE SCALE GENOMIC DNA]</scope>
    <source>
        <strain evidence="11">NZE10 / CBS 128990</strain>
    </source>
</reference>
<dbReference type="CDD" id="cd18787">
    <property type="entry name" value="SF2_C_DEAD"/>
    <property type="match status" value="1"/>
</dbReference>
<gene>
    <name evidence="10" type="ORF">DOTSEDRAFT_146146</name>
</gene>
<dbReference type="Pfam" id="PF00270">
    <property type="entry name" value="DEAD"/>
    <property type="match status" value="1"/>
</dbReference>
<dbReference type="GO" id="GO:0003723">
    <property type="term" value="F:RNA binding"/>
    <property type="evidence" value="ECO:0007669"/>
    <property type="project" value="UniProtKB-UniRule"/>
</dbReference>
<dbReference type="SUPFAM" id="SSF52540">
    <property type="entry name" value="P-loop containing nucleoside triphosphate hydrolases"/>
    <property type="match status" value="2"/>
</dbReference>
<dbReference type="EMBL" id="KB446536">
    <property type="protein sequence ID" value="EME47470.1"/>
    <property type="molecule type" value="Genomic_DNA"/>
</dbReference>
<organism evidence="10 11">
    <name type="scientific">Dothistroma septosporum (strain NZE10 / CBS 128990)</name>
    <name type="common">Red band needle blight fungus</name>
    <name type="synonym">Mycosphaerella pini</name>
    <dbReference type="NCBI Taxonomy" id="675120"/>
    <lineage>
        <taxon>Eukaryota</taxon>
        <taxon>Fungi</taxon>
        <taxon>Dikarya</taxon>
        <taxon>Ascomycota</taxon>
        <taxon>Pezizomycotina</taxon>
        <taxon>Dothideomycetes</taxon>
        <taxon>Dothideomycetidae</taxon>
        <taxon>Mycosphaerellales</taxon>
        <taxon>Mycosphaerellaceae</taxon>
        <taxon>Dothistroma</taxon>
    </lineage>
</organism>